<dbReference type="RefSeq" id="WP_218282186.1">
    <property type="nucleotide sequence ID" value="NZ_CP078093.1"/>
</dbReference>
<evidence type="ECO:0000259" key="5">
    <source>
        <dbReference type="PROSITE" id="PS51379"/>
    </source>
</evidence>
<evidence type="ECO:0000313" key="7">
    <source>
        <dbReference type="Proteomes" id="UP000886818"/>
    </source>
</evidence>
<sequence>MVISIDQSKCSRCRMCIEICPVGAIEEKDLIMVDMFRCIKCRSCVVACPSKAIVIK</sequence>
<evidence type="ECO:0000256" key="1">
    <source>
        <dbReference type="ARBA" id="ARBA00022485"/>
    </source>
</evidence>
<keyword evidence="2" id="KW-0479">Metal-binding</keyword>
<dbReference type="Pfam" id="PF00037">
    <property type="entry name" value="Fer4"/>
    <property type="match status" value="2"/>
</dbReference>
<dbReference type="EMBL" id="CP078093">
    <property type="protein sequence ID" value="QXM05487.1"/>
    <property type="molecule type" value="Genomic_DNA"/>
</dbReference>
<dbReference type="InterPro" id="IPR050572">
    <property type="entry name" value="Fe-S_Ferredoxin"/>
</dbReference>
<evidence type="ECO:0000256" key="4">
    <source>
        <dbReference type="ARBA" id="ARBA00023014"/>
    </source>
</evidence>
<evidence type="ECO:0000256" key="2">
    <source>
        <dbReference type="ARBA" id="ARBA00022723"/>
    </source>
</evidence>
<feature type="domain" description="4Fe-4S ferredoxin-type" evidence="5">
    <location>
        <begin position="1"/>
        <end position="30"/>
    </location>
</feature>
<evidence type="ECO:0000313" key="6">
    <source>
        <dbReference type="EMBL" id="QXM05487.1"/>
    </source>
</evidence>
<dbReference type="Proteomes" id="UP000886818">
    <property type="component" value="Chromosome"/>
</dbReference>
<dbReference type="PANTHER" id="PTHR43687">
    <property type="entry name" value="ADENYLYLSULFATE REDUCTASE, BETA SUBUNIT"/>
    <property type="match status" value="1"/>
</dbReference>
<feature type="domain" description="4Fe-4S ferredoxin-type" evidence="5">
    <location>
        <begin position="31"/>
        <end position="56"/>
    </location>
</feature>
<protein>
    <submittedName>
        <fullName evidence="6">4Fe-4S binding protein</fullName>
    </submittedName>
</protein>
<keyword evidence="4" id="KW-0411">Iron-sulfur</keyword>
<gene>
    <name evidence="6" type="ORF">KVH43_08835</name>
</gene>
<keyword evidence="3" id="KW-0408">Iron</keyword>
<dbReference type="InterPro" id="IPR017896">
    <property type="entry name" value="4Fe4S_Fe-S-bd"/>
</dbReference>
<evidence type="ECO:0000256" key="3">
    <source>
        <dbReference type="ARBA" id="ARBA00023004"/>
    </source>
</evidence>
<dbReference type="InterPro" id="IPR017900">
    <property type="entry name" value="4Fe4S_Fe_S_CS"/>
</dbReference>
<reference evidence="6" key="1">
    <citation type="submission" date="2021-07" db="EMBL/GenBank/DDBJ databases">
        <title>Complete genome sequence of Crassaminicella sp. 143-21, isolated from a deep-sea hydrothermal vent.</title>
        <authorList>
            <person name="Li X."/>
        </authorList>
    </citation>
    <scope>NUCLEOTIDE SEQUENCE</scope>
    <source>
        <strain evidence="6">143-21</strain>
    </source>
</reference>
<keyword evidence="1" id="KW-0004">4Fe-4S</keyword>
<dbReference type="PANTHER" id="PTHR43687:SF1">
    <property type="entry name" value="FERREDOXIN III"/>
    <property type="match status" value="1"/>
</dbReference>
<proteinExistence type="predicted"/>
<dbReference type="PROSITE" id="PS51379">
    <property type="entry name" value="4FE4S_FER_2"/>
    <property type="match status" value="2"/>
</dbReference>
<dbReference type="PROSITE" id="PS00198">
    <property type="entry name" value="4FE4S_FER_1"/>
    <property type="match status" value="1"/>
</dbReference>
<accession>A0ABX8R8Y3</accession>
<organism evidence="6 7">
    <name type="scientific">Crassaminicella indica</name>
    <dbReference type="NCBI Taxonomy" id="2855394"/>
    <lineage>
        <taxon>Bacteria</taxon>
        <taxon>Bacillati</taxon>
        <taxon>Bacillota</taxon>
        <taxon>Clostridia</taxon>
        <taxon>Eubacteriales</taxon>
        <taxon>Clostridiaceae</taxon>
        <taxon>Crassaminicella</taxon>
    </lineage>
</organism>
<name>A0ABX8R8Y3_9CLOT</name>
<keyword evidence="7" id="KW-1185">Reference proteome</keyword>